<name>A0ABN3PEC2_9MICO</name>
<feature type="region of interest" description="Disordered" evidence="1">
    <location>
        <begin position="1"/>
        <end position="46"/>
    </location>
</feature>
<gene>
    <name evidence="2" type="ORF">GCM10009862_20850</name>
</gene>
<dbReference type="EMBL" id="BAAARI010000012">
    <property type="protein sequence ID" value="GAA2581503.1"/>
    <property type="molecule type" value="Genomic_DNA"/>
</dbReference>
<evidence type="ECO:0000313" key="3">
    <source>
        <dbReference type="Proteomes" id="UP001500274"/>
    </source>
</evidence>
<comment type="caution">
    <text evidence="2">The sequence shown here is derived from an EMBL/GenBank/DDBJ whole genome shotgun (WGS) entry which is preliminary data.</text>
</comment>
<accession>A0ABN3PEC2</accession>
<proteinExistence type="predicted"/>
<evidence type="ECO:0000313" key="2">
    <source>
        <dbReference type="EMBL" id="GAA2581503.1"/>
    </source>
</evidence>
<protein>
    <submittedName>
        <fullName evidence="2">Uncharacterized protein</fullName>
    </submittedName>
</protein>
<keyword evidence="3" id="KW-1185">Reference proteome</keyword>
<dbReference type="Proteomes" id="UP001500274">
    <property type="component" value="Unassembled WGS sequence"/>
</dbReference>
<dbReference type="RefSeq" id="WP_344229227.1">
    <property type="nucleotide sequence ID" value="NZ_BAAARI010000012.1"/>
</dbReference>
<sequence length="46" mass="4805">MRPRDENAQPDSPDAGALFDSVPGIDVVDGELLPRTDGPLSPGSSR</sequence>
<evidence type="ECO:0000256" key="1">
    <source>
        <dbReference type="SAM" id="MobiDB-lite"/>
    </source>
</evidence>
<reference evidence="2 3" key="1">
    <citation type="journal article" date="2019" name="Int. J. Syst. Evol. Microbiol.">
        <title>The Global Catalogue of Microorganisms (GCM) 10K type strain sequencing project: providing services to taxonomists for standard genome sequencing and annotation.</title>
        <authorList>
            <consortium name="The Broad Institute Genomics Platform"/>
            <consortium name="The Broad Institute Genome Sequencing Center for Infectious Disease"/>
            <person name="Wu L."/>
            <person name="Ma J."/>
        </authorList>
    </citation>
    <scope>NUCLEOTIDE SEQUENCE [LARGE SCALE GENOMIC DNA]</scope>
    <source>
        <strain evidence="2 3">JCM 16365</strain>
    </source>
</reference>
<organism evidence="2 3">
    <name type="scientific">Microbacterium binotii</name>
    <dbReference type="NCBI Taxonomy" id="462710"/>
    <lineage>
        <taxon>Bacteria</taxon>
        <taxon>Bacillati</taxon>
        <taxon>Actinomycetota</taxon>
        <taxon>Actinomycetes</taxon>
        <taxon>Micrococcales</taxon>
        <taxon>Microbacteriaceae</taxon>
        <taxon>Microbacterium</taxon>
    </lineage>
</organism>